<feature type="region of interest" description="Disordered" evidence="1">
    <location>
        <begin position="482"/>
        <end position="513"/>
    </location>
</feature>
<accession>A0A3D8RBG1</accession>
<proteinExistence type="predicted"/>
<keyword evidence="4" id="KW-1185">Reference proteome</keyword>
<feature type="domain" description="2EXR" evidence="2">
    <location>
        <begin position="41"/>
        <end position="133"/>
    </location>
</feature>
<dbReference type="OrthoDB" id="3473305at2759"/>
<feature type="compositionally biased region" description="Acidic residues" evidence="1">
    <location>
        <begin position="417"/>
        <end position="427"/>
    </location>
</feature>
<evidence type="ECO:0000313" key="4">
    <source>
        <dbReference type="Proteomes" id="UP000256645"/>
    </source>
</evidence>
<evidence type="ECO:0000259" key="2">
    <source>
        <dbReference type="Pfam" id="PF20150"/>
    </source>
</evidence>
<organism evidence="3 4">
    <name type="scientific">Coleophoma cylindrospora</name>
    <dbReference type="NCBI Taxonomy" id="1849047"/>
    <lineage>
        <taxon>Eukaryota</taxon>
        <taxon>Fungi</taxon>
        <taxon>Dikarya</taxon>
        <taxon>Ascomycota</taxon>
        <taxon>Pezizomycotina</taxon>
        <taxon>Leotiomycetes</taxon>
        <taxon>Helotiales</taxon>
        <taxon>Dermateaceae</taxon>
        <taxon>Coleophoma</taxon>
    </lineage>
</organism>
<dbReference type="InterPro" id="IPR045518">
    <property type="entry name" value="2EXR"/>
</dbReference>
<evidence type="ECO:0000313" key="3">
    <source>
        <dbReference type="EMBL" id="RDW71387.1"/>
    </source>
</evidence>
<dbReference type="PANTHER" id="PTHR35910:SF6">
    <property type="entry name" value="2EXR DOMAIN-CONTAINING PROTEIN"/>
    <property type="match status" value="1"/>
</dbReference>
<reference evidence="3 4" key="1">
    <citation type="journal article" date="2018" name="IMA Fungus">
        <title>IMA Genome-F 9: Draft genome sequence of Annulohypoxylon stygium, Aspergillus mulundensis, Berkeleyomyces basicola (syn. Thielaviopsis basicola), Ceratocystis smalleyi, two Cercospora beticola strains, Coleophoma cylindrospora, Fusarium fracticaudum, Phialophora cf. hyalina, and Morchella septimelata.</title>
        <authorList>
            <person name="Wingfield B.D."/>
            <person name="Bills G.F."/>
            <person name="Dong Y."/>
            <person name="Huang W."/>
            <person name="Nel W.J."/>
            <person name="Swalarsk-Parry B.S."/>
            <person name="Vaghefi N."/>
            <person name="Wilken P.M."/>
            <person name="An Z."/>
            <person name="de Beer Z.W."/>
            <person name="De Vos L."/>
            <person name="Chen L."/>
            <person name="Duong T.A."/>
            <person name="Gao Y."/>
            <person name="Hammerbacher A."/>
            <person name="Kikkert J.R."/>
            <person name="Li Y."/>
            <person name="Li H."/>
            <person name="Li K."/>
            <person name="Li Q."/>
            <person name="Liu X."/>
            <person name="Ma X."/>
            <person name="Naidoo K."/>
            <person name="Pethybridge S.J."/>
            <person name="Sun J."/>
            <person name="Steenkamp E.T."/>
            <person name="van der Nest M.A."/>
            <person name="van Wyk S."/>
            <person name="Wingfield M.J."/>
            <person name="Xiong C."/>
            <person name="Yue Q."/>
            <person name="Zhang X."/>
        </authorList>
    </citation>
    <scope>NUCLEOTIDE SEQUENCE [LARGE SCALE GENOMIC DNA]</scope>
    <source>
        <strain evidence="3 4">BP6252</strain>
    </source>
</reference>
<feature type="region of interest" description="Disordered" evidence="1">
    <location>
        <begin position="268"/>
        <end position="296"/>
    </location>
</feature>
<feature type="region of interest" description="Disordered" evidence="1">
    <location>
        <begin position="409"/>
        <end position="428"/>
    </location>
</feature>
<protein>
    <recommendedName>
        <fullName evidence="2">2EXR domain-containing protein</fullName>
    </recommendedName>
</protein>
<gene>
    <name evidence="3" type="ORF">BP6252_07950</name>
</gene>
<feature type="region of interest" description="Disordered" evidence="1">
    <location>
        <begin position="213"/>
        <end position="234"/>
    </location>
</feature>
<evidence type="ECO:0000256" key="1">
    <source>
        <dbReference type="SAM" id="MobiDB-lite"/>
    </source>
</evidence>
<dbReference type="EMBL" id="PDLM01000008">
    <property type="protein sequence ID" value="RDW71387.1"/>
    <property type="molecule type" value="Genomic_DNA"/>
</dbReference>
<dbReference type="Pfam" id="PF20150">
    <property type="entry name" value="2EXR"/>
    <property type="match status" value="1"/>
</dbReference>
<sequence length="513" mass="58130">MESDYPGSVIYSSDPRSRIVTRPLLLTRKDNIVEPPSKILTIFPRLPTEIRSYIWELSLPGARLIEVYCRPRDRHGGFRLGYKWTAAKCQCLRKCHSLPAVFHVNQEARMTAQRNTDYGRCFGTWVNWAADTIFIGPRVGHLHNTQFLDAVAAAGGLGRMRHIAVEIDAWDQTRCAHRVDSLKFKRCSPAGLVQQLSNLRTLTMVGNCGSWDHGGDPNVEHGGTDNPEQDGREWIHDDDMDSVDYFEEAMEYDNLVYEDNAMYPKQANMEEGPETGREKASEEAFMNREPKLEDSVEEPTEEEWDEFSAAIDSDAGHTFGMYLEHGEALMASRFYCWDPETVLPQEFKPAATDGTERRFAANGDCGFALVDFEDLIESKGRPLPFFYETEPVATLKSYFTEEFEALKDDTPQYYDNGDPDNNDDEEAVPGRYYKSFPDYKSYTPPELRLGLFCRTAPSCFEADWNGLVDTYRIPPDYNYNGYDAGDGADGDGGDDDDNDYASNAQFPGDLVHV</sequence>
<feature type="compositionally biased region" description="Basic and acidic residues" evidence="1">
    <location>
        <begin position="274"/>
        <end position="294"/>
    </location>
</feature>
<feature type="compositionally biased region" description="Acidic residues" evidence="1">
    <location>
        <begin position="486"/>
        <end position="499"/>
    </location>
</feature>
<dbReference type="AlphaFoldDB" id="A0A3D8RBG1"/>
<comment type="caution">
    <text evidence="3">The sequence shown here is derived from an EMBL/GenBank/DDBJ whole genome shotgun (WGS) entry which is preliminary data.</text>
</comment>
<dbReference type="PANTHER" id="PTHR35910">
    <property type="entry name" value="2EXR DOMAIN-CONTAINING PROTEIN"/>
    <property type="match status" value="1"/>
</dbReference>
<dbReference type="Proteomes" id="UP000256645">
    <property type="component" value="Unassembled WGS sequence"/>
</dbReference>
<name>A0A3D8RBG1_9HELO</name>